<protein>
    <submittedName>
        <fullName evidence="1">Uncharacterized protein</fullName>
    </submittedName>
</protein>
<dbReference type="Proteomes" id="UP001151133">
    <property type="component" value="Unassembled WGS sequence"/>
</dbReference>
<organism evidence="1 2">
    <name type="scientific">Flavobacterium frigoritolerans</name>
    <dbReference type="NCBI Taxonomy" id="2987686"/>
    <lineage>
        <taxon>Bacteria</taxon>
        <taxon>Pseudomonadati</taxon>
        <taxon>Bacteroidota</taxon>
        <taxon>Flavobacteriia</taxon>
        <taxon>Flavobacteriales</taxon>
        <taxon>Flavobacteriaceae</taxon>
        <taxon>Flavobacterium</taxon>
    </lineage>
</organism>
<comment type="caution">
    <text evidence="1">The sequence shown here is derived from an EMBL/GenBank/DDBJ whole genome shotgun (WGS) entry which is preliminary data.</text>
</comment>
<sequence>MSTNNLSKEAEARLRDFFNKTIDPKAMAKEIRQVNYLLALGVMREHKTLKHDVTSLEKSFYWLNQLAEILNPYLENE</sequence>
<evidence type="ECO:0000313" key="1">
    <source>
        <dbReference type="EMBL" id="MCV9933342.1"/>
    </source>
</evidence>
<reference evidence="1" key="1">
    <citation type="submission" date="2022-10" db="EMBL/GenBank/DDBJ databases">
        <title>Two novel species of Flavobacterium.</title>
        <authorList>
            <person name="Liu Q."/>
            <person name="Xin Y.-H."/>
        </authorList>
    </citation>
    <scope>NUCLEOTIDE SEQUENCE</scope>
    <source>
        <strain evidence="1">LS1R47</strain>
    </source>
</reference>
<name>A0A9X3C8A9_9FLAO</name>
<keyword evidence="2" id="KW-1185">Reference proteome</keyword>
<accession>A0A9X3C8A9</accession>
<dbReference type="AlphaFoldDB" id="A0A9X3C8A9"/>
<dbReference type="EMBL" id="JAOZEV010000010">
    <property type="protein sequence ID" value="MCV9933342.1"/>
    <property type="molecule type" value="Genomic_DNA"/>
</dbReference>
<gene>
    <name evidence="1" type="ORF">OIU80_13710</name>
</gene>
<dbReference type="RefSeq" id="WP_264287570.1">
    <property type="nucleotide sequence ID" value="NZ_JAOZEV010000010.1"/>
</dbReference>
<evidence type="ECO:0000313" key="2">
    <source>
        <dbReference type="Proteomes" id="UP001151133"/>
    </source>
</evidence>
<proteinExistence type="predicted"/>